<evidence type="ECO:0000313" key="4">
    <source>
        <dbReference type="EMBL" id="RWR80976.1"/>
    </source>
</evidence>
<feature type="domain" description="EF-hand" evidence="3">
    <location>
        <begin position="45"/>
        <end position="80"/>
    </location>
</feature>
<dbReference type="STRING" id="337451.A0A443NR36"/>
<evidence type="ECO:0000313" key="5">
    <source>
        <dbReference type="Proteomes" id="UP000283530"/>
    </source>
</evidence>
<dbReference type="FunFam" id="1.10.238.10:FF:000178">
    <property type="entry name" value="Calmodulin-2 A"/>
    <property type="match status" value="1"/>
</dbReference>
<dbReference type="AlphaFoldDB" id="A0A443NR36"/>
<dbReference type="EMBL" id="QPKB01000003">
    <property type="protein sequence ID" value="RWR80976.1"/>
    <property type="molecule type" value="Genomic_DNA"/>
</dbReference>
<dbReference type="Proteomes" id="UP000283530">
    <property type="component" value="Unassembled WGS sequence"/>
</dbReference>
<dbReference type="PANTHER" id="PTHR23048:SF0">
    <property type="entry name" value="CALMODULIN LIKE 3"/>
    <property type="match status" value="1"/>
</dbReference>
<comment type="caution">
    <text evidence="4">The sequence shown here is derived from an EMBL/GenBank/DDBJ whole genome shotgun (WGS) entry which is preliminary data.</text>
</comment>
<dbReference type="InterPro" id="IPR011992">
    <property type="entry name" value="EF-hand-dom_pair"/>
</dbReference>
<accession>A0A443NR36</accession>
<keyword evidence="2" id="KW-0106">Calcium</keyword>
<name>A0A443NR36_9MAGN</name>
<dbReference type="InterPro" id="IPR002048">
    <property type="entry name" value="EF_hand_dom"/>
</dbReference>
<gene>
    <name evidence="4" type="ORF">CKAN_00963900</name>
</gene>
<keyword evidence="1" id="KW-0677">Repeat</keyword>
<feature type="domain" description="EF-hand" evidence="3">
    <location>
        <begin position="9"/>
        <end position="44"/>
    </location>
</feature>
<evidence type="ECO:0000256" key="2">
    <source>
        <dbReference type="ARBA" id="ARBA00022837"/>
    </source>
</evidence>
<protein>
    <submittedName>
        <fullName evidence="4">Calmodulin-like protein 11 isoform X2</fullName>
    </submittedName>
</protein>
<dbReference type="PROSITE" id="PS00018">
    <property type="entry name" value="EF_HAND_1"/>
    <property type="match status" value="4"/>
</dbReference>
<organism evidence="4 5">
    <name type="scientific">Cinnamomum micranthum f. kanehirae</name>
    <dbReference type="NCBI Taxonomy" id="337451"/>
    <lineage>
        <taxon>Eukaryota</taxon>
        <taxon>Viridiplantae</taxon>
        <taxon>Streptophyta</taxon>
        <taxon>Embryophyta</taxon>
        <taxon>Tracheophyta</taxon>
        <taxon>Spermatophyta</taxon>
        <taxon>Magnoliopsida</taxon>
        <taxon>Magnoliidae</taxon>
        <taxon>Laurales</taxon>
        <taxon>Lauraceae</taxon>
        <taxon>Cinnamomum</taxon>
    </lineage>
</organism>
<dbReference type="GO" id="GO:0005509">
    <property type="term" value="F:calcium ion binding"/>
    <property type="evidence" value="ECO:0007669"/>
    <property type="project" value="InterPro"/>
</dbReference>
<dbReference type="PANTHER" id="PTHR23048">
    <property type="entry name" value="MYOSIN LIGHT CHAIN 1, 3"/>
    <property type="match status" value="1"/>
</dbReference>
<evidence type="ECO:0000259" key="3">
    <source>
        <dbReference type="PROSITE" id="PS50222"/>
    </source>
</evidence>
<reference evidence="4 5" key="1">
    <citation type="journal article" date="2019" name="Nat. Plants">
        <title>Stout camphor tree genome fills gaps in understanding of flowering plant genome evolution.</title>
        <authorList>
            <person name="Chaw S.M."/>
            <person name="Liu Y.C."/>
            <person name="Wu Y.W."/>
            <person name="Wang H.Y."/>
            <person name="Lin C.I."/>
            <person name="Wu C.S."/>
            <person name="Ke H.M."/>
            <person name="Chang L.Y."/>
            <person name="Hsu C.Y."/>
            <person name="Yang H.T."/>
            <person name="Sudianto E."/>
            <person name="Hsu M.H."/>
            <person name="Wu K.P."/>
            <person name="Wang L.N."/>
            <person name="Leebens-Mack J.H."/>
            <person name="Tsai I.J."/>
        </authorList>
    </citation>
    <scope>NUCLEOTIDE SEQUENCE [LARGE SCALE GENOMIC DNA]</scope>
    <source>
        <strain evidence="5">cv. Chaw 1501</strain>
        <tissue evidence="4">Young leaves</tissue>
    </source>
</reference>
<feature type="domain" description="EF-hand" evidence="3">
    <location>
        <begin position="118"/>
        <end position="152"/>
    </location>
</feature>
<dbReference type="SUPFAM" id="SSF47473">
    <property type="entry name" value="EF-hand"/>
    <property type="match status" value="1"/>
</dbReference>
<dbReference type="OrthoDB" id="26525at2759"/>
<evidence type="ECO:0000256" key="1">
    <source>
        <dbReference type="ARBA" id="ARBA00022737"/>
    </source>
</evidence>
<dbReference type="InterPro" id="IPR050230">
    <property type="entry name" value="CALM/Myosin/TropC-like"/>
</dbReference>
<dbReference type="Pfam" id="PF13499">
    <property type="entry name" value="EF-hand_7"/>
    <property type="match status" value="2"/>
</dbReference>
<sequence>MEGVSTTDEQIAEYKEDFDLFDKDGDGRITFQELAHVFNSLGQNRPPQELNTMITEVDADGNGTIEFDEFLNVMTRKVKESDAVEVLIEAFRGFDSDGDGYISPSELGQVMINLGAELDDGEVEQMILNADLDGDGRVSYAEFHTIMMAVLS</sequence>
<dbReference type="GO" id="GO:0016460">
    <property type="term" value="C:myosin II complex"/>
    <property type="evidence" value="ECO:0007669"/>
    <property type="project" value="TreeGrafter"/>
</dbReference>
<keyword evidence="5" id="KW-1185">Reference proteome</keyword>
<dbReference type="Gene3D" id="1.10.238.10">
    <property type="entry name" value="EF-hand"/>
    <property type="match status" value="2"/>
</dbReference>
<proteinExistence type="predicted"/>
<dbReference type="PROSITE" id="PS50222">
    <property type="entry name" value="EF_HAND_2"/>
    <property type="match status" value="4"/>
</dbReference>
<feature type="domain" description="EF-hand" evidence="3">
    <location>
        <begin position="82"/>
        <end position="117"/>
    </location>
</feature>
<dbReference type="SMART" id="SM00054">
    <property type="entry name" value="EFh"/>
    <property type="match status" value="4"/>
</dbReference>
<dbReference type="InterPro" id="IPR018247">
    <property type="entry name" value="EF_Hand_1_Ca_BS"/>
</dbReference>
<dbReference type="CDD" id="cd00051">
    <property type="entry name" value="EFh"/>
    <property type="match status" value="2"/>
</dbReference>